<feature type="region of interest" description="Disordered" evidence="1">
    <location>
        <begin position="306"/>
        <end position="325"/>
    </location>
</feature>
<feature type="region of interest" description="Disordered" evidence="1">
    <location>
        <begin position="612"/>
        <end position="636"/>
    </location>
</feature>
<dbReference type="EMBL" id="JAPDMZ010000200">
    <property type="protein sequence ID" value="KAK0546273.1"/>
    <property type="molecule type" value="Genomic_DNA"/>
</dbReference>
<reference evidence="3" key="1">
    <citation type="journal article" date="2023" name="PhytoFront">
        <title>Draft Genome Resources of Seven Strains of Tilletia horrida, Causal Agent of Kernel Smut of Rice.</title>
        <authorList>
            <person name="Khanal S."/>
            <person name="Antony Babu S."/>
            <person name="Zhou X.G."/>
        </authorList>
    </citation>
    <scope>NUCLEOTIDE SEQUENCE</scope>
    <source>
        <strain evidence="3">TX6</strain>
    </source>
</reference>
<feature type="compositionally biased region" description="Polar residues" evidence="1">
    <location>
        <begin position="670"/>
        <end position="680"/>
    </location>
</feature>
<keyword evidence="2" id="KW-0812">Transmembrane</keyword>
<dbReference type="Proteomes" id="UP001176517">
    <property type="component" value="Unassembled WGS sequence"/>
</dbReference>
<keyword evidence="4" id="KW-1185">Reference proteome</keyword>
<feature type="compositionally biased region" description="Low complexity" evidence="1">
    <location>
        <begin position="753"/>
        <end position="764"/>
    </location>
</feature>
<feature type="transmembrane region" description="Helical" evidence="2">
    <location>
        <begin position="373"/>
        <end position="399"/>
    </location>
</feature>
<organism evidence="3 4">
    <name type="scientific">Tilletia horrida</name>
    <dbReference type="NCBI Taxonomy" id="155126"/>
    <lineage>
        <taxon>Eukaryota</taxon>
        <taxon>Fungi</taxon>
        <taxon>Dikarya</taxon>
        <taxon>Basidiomycota</taxon>
        <taxon>Ustilaginomycotina</taxon>
        <taxon>Exobasidiomycetes</taxon>
        <taxon>Tilletiales</taxon>
        <taxon>Tilletiaceae</taxon>
        <taxon>Tilletia</taxon>
    </lineage>
</organism>
<keyword evidence="2" id="KW-1133">Transmembrane helix</keyword>
<evidence type="ECO:0000256" key="2">
    <source>
        <dbReference type="SAM" id="Phobius"/>
    </source>
</evidence>
<accession>A0AAN6GKZ3</accession>
<comment type="caution">
    <text evidence="3">The sequence shown here is derived from an EMBL/GenBank/DDBJ whole genome shotgun (WGS) entry which is preliminary data.</text>
</comment>
<gene>
    <name evidence="3" type="ORF">OC846_005356</name>
</gene>
<protein>
    <submittedName>
        <fullName evidence="3">Uncharacterized protein</fullName>
    </submittedName>
</protein>
<feature type="transmembrane region" description="Helical" evidence="2">
    <location>
        <begin position="53"/>
        <end position="79"/>
    </location>
</feature>
<evidence type="ECO:0000256" key="1">
    <source>
        <dbReference type="SAM" id="MobiDB-lite"/>
    </source>
</evidence>
<dbReference type="AlphaFoldDB" id="A0AAN6GKZ3"/>
<feature type="region of interest" description="Disordered" evidence="1">
    <location>
        <begin position="720"/>
        <end position="776"/>
    </location>
</feature>
<feature type="transmembrane region" description="Helical" evidence="2">
    <location>
        <begin position="144"/>
        <end position="169"/>
    </location>
</feature>
<name>A0AAN6GKZ3_9BASI</name>
<feature type="region of interest" description="Disordered" evidence="1">
    <location>
        <begin position="670"/>
        <end position="692"/>
    </location>
</feature>
<feature type="transmembrane region" description="Helical" evidence="2">
    <location>
        <begin position="189"/>
        <end position="210"/>
    </location>
</feature>
<keyword evidence="2" id="KW-0472">Membrane</keyword>
<feature type="transmembrane region" description="Helical" evidence="2">
    <location>
        <begin position="264"/>
        <end position="292"/>
    </location>
</feature>
<feature type="transmembrane region" description="Helical" evidence="2">
    <location>
        <begin position="100"/>
        <end position="124"/>
    </location>
</feature>
<evidence type="ECO:0000313" key="4">
    <source>
        <dbReference type="Proteomes" id="UP001176517"/>
    </source>
</evidence>
<evidence type="ECO:0000313" key="3">
    <source>
        <dbReference type="EMBL" id="KAK0546273.1"/>
    </source>
</evidence>
<proteinExistence type="predicted"/>
<sequence>MSAADPISAAMLHARGFVDNPYPLQHFVDRLPDYDVAQLRTWMRLYFHKPTSAAYFIQSIVCTVMIVILIACGGVVLIYRLWGQTLWLFRLQETRGASLIIPNSITCFVLFEATYGALWLANVWNNLAIDKWGSSPNYTGFWNGTPWILLFIGAWCGAWGTFFASPGILHKSSRVTGFDARRLIPGPKLCNFIGFFAPFAFTAASLAVSIPTGLTYKHAVQTWQSWDAQAASLNQTEYPVPVDIREEAAQVWKDITDAWWWSSIGWLALLVFAWAFLVFYVFCGGFLLFTIYSQLCMLRAPKIDHQKKDPRQETNPTAAAESPRWDADHAAHEAFDLEMTRAQASTFFPPLAASTMATGPTTRRRRVKMLRSAMVNVSFIYGAISLGTLGFVINLHWLLEAQYEQAALGPVEMNRTYERYMAVASWIASVFGLICFTAISQKTFEGVFEEWSAVREAKKAAAAVQGSQGSSLTVQGKKFPKASSSASFRLKSLKSSLANSLVSQNGSQAQQPPLPTQGMTSEIDPAHADALQHFQRRRQTSLNMLAAVSASDAHEEPNGTWAHPPLQSIRGLGIGTEHDDVSRHGDATWDSSLRKISTLPFDHCRISSDVGEELADEPADAEGVGPTQSTSGLYSGRRSVNTNGIIVQRAVTCTSEDARKYVAELNAMQPSNSSSFQIPTSPGPRSHEDADGSADFRIEESRAERRRQFHRDDSIASFDADLDTLSSDSGSIQPPRRSGRRTPANVHAGMSEGGRTSLTLTGSTPKWEGTPDRFQD</sequence>
<feature type="compositionally biased region" description="Polar residues" evidence="1">
    <location>
        <begin position="626"/>
        <end position="636"/>
    </location>
</feature>